<evidence type="ECO:0000313" key="1">
    <source>
        <dbReference type="EMBL" id="ARJ04420.1"/>
    </source>
</evidence>
<dbReference type="RefSeq" id="WP_085018508.1">
    <property type="nucleotide sequence ID" value="NZ_BMHD01000001.1"/>
</dbReference>
<proteinExistence type="predicted"/>
<evidence type="ECO:0000313" key="2">
    <source>
        <dbReference type="Proteomes" id="UP000192775"/>
    </source>
</evidence>
<name>A0A1X9LR90_9MICO</name>
<dbReference type="KEGG" id="cphy:B5808_03665"/>
<dbReference type="InterPro" id="IPR015018">
    <property type="entry name" value="DUF1905"/>
</dbReference>
<dbReference type="Pfam" id="PF13376">
    <property type="entry name" value="OmdA"/>
    <property type="match status" value="1"/>
</dbReference>
<dbReference type="Gene3D" id="2.40.30.100">
    <property type="entry name" value="AF2212/PG0164-like"/>
    <property type="match status" value="1"/>
</dbReference>
<gene>
    <name evidence="1" type="ORF">B5808_03665</name>
</gene>
<dbReference type="InterPro" id="IPR037079">
    <property type="entry name" value="AF2212/PG0164-like_sf"/>
</dbReference>
<dbReference type="Proteomes" id="UP000192775">
    <property type="component" value="Chromosome"/>
</dbReference>
<dbReference type="EMBL" id="CP020715">
    <property type="protein sequence ID" value="ARJ04420.1"/>
    <property type="molecule type" value="Genomic_DNA"/>
</dbReference>
<dbReference type="SUPFAM" id="SSF141694">
    <property type="entry name" value="AF2212/PG0164-like"/>
    <property type="match status" value="1"/>
</dbReference>
<dbReference type="STRING" id="1619308.B5808_03665"/>
<reference evidence="1 2" key="1">
    <citation type="submission" date="2017-04" db="EMBL/GenBank/DDBJ databases">
        <authorList>
            <person name="Afonso C.L."/>
            <person name="Miller P.J."/>
            <person name="Scott M.A."/>
            <person name="Spackman E."/>
            <person name="Goraichik I."/>
            <person name="Dimitrov K.M."/>
            <person name="Suarez D.L."/>
            <person name="Swayne D.E."/>
        </authorList>
    </citation>
    <scope>NUCLEOTIDE SEQUENCE [LARGE SCALE GENOMIC DNA]</scope>
    <source>
        <strain evidence="2">XA(T)</strain>
    </source>
</reference>
<accession>A0A1X9LR90</accession>
<dbReference type="Pfam" id="PF08922">
    <property type="entry name" value="DUF1905"/>
    <property type="match status" value="1"/>
</dbReference>
<protein>
    <submittedName>
        <fullName evidence="1">Uncharacterized protein</fullName>
    </submittedName>
</protein>
<organism evidence="1 2">
    <name type="scientific">Cnuibacter physcomitrellae</name>
    <dbReference type="NCBI Taxonomy" id="1619308"/>
    <lineage>
        <taxon>Bacteria</taxon>
        <taxon>Bacillati</taxon>
        <taxon>Actinomycetota</taxon>
        <taxon>Actinomycetes</taxon>
        <taxon>Micrococcales</taxon>
        <taxon>Microbacteriaceae</taxon>
        <taxon>Cnuibacter</taxon>
    </lineage>
</organism>
<keyword evidence="2" id="KW-1185">Reference proteome</keyword>
<sequence>MSVTFETTLVGAGKTATGIDVPAEVIEALGGGRRIPVSVTINDHTYPSTVAFMGDTAKIPVSAEIRAKAGGIAAGDTITVTLEKDDAPRTVEVPDDLAAALAANPAAAEAFAALSYSRQRAFVDPIGQAKAADTRARRVEKVITDLS</sequence>
<dbReference type="AlphaFoldDB" id="A0A1X9LR90"/>